<keyword evidence="4 6" id="KW-0804">Transcription</keyword>
<dbReference type="InterPro" id="IPR038933">
    <property type="entry name" value="Ovate"/>
</dbReference>
<evidence type="ECO:0000256" key="2">
    <source>
        <dbReference type="ARBA" id="ARBA00022491"/>
    </source>
</evidence>
<protein>
    <recommendedName>
        <fullName evidence="6">Transcription repressor</fullName>
    </recommendedName>
    <alternativeName>
        <fullName evidence="6">Ovate family protein</fullName>
    </alternativeName>
</protein>
<evidence type="ECO:0000256" key="1">
    <source>
        <dbReference type="ARBA" id="ARBA00004123"/>
    </source>
</evidence>
<evidence type="ECO:0000256" key="5">
    <source>
        <dbReference type="ARBA" id="ARBA00023242"/>
    </source>
</evidence>
<evidence type="ECO:0000256" key="4">
    <source>
        <dbReference type="ARBA" id="ARBA00023163"/>
    </source>
</evidence>
<evidence type="ECO:0000256" key="3">
    <source>
        <dbReference type="ARBA" id="ARBA00023015"/>
    </source>
</evidence>
<evidence type="ECO:0000256" key="6">
    <source>
        <dbReference type="RuleBase" id="RU367028"/>
    </source>
</evidence>
<dbReference type="KEGG" id="sind:110013013"/>
<dbReference type="Proteomes" id="UP000504604">
    <property type="component" value="Linkage group LG12"/>
</dbReference>
<accession>A0A8M8VC25</accession>
<dbReference type="InterPro" id="IPR006458">
    <property type="entry name" value="Ovate_C"/>
</dbReference>
<reference evidence="9" key="1">
    <citation type="submission" date="2025-08" db="UniProtKB">
        <authorList>
            <consortium name="RefSeq"/>
        </authorList>
    </citation>
    <scope>IDENTIFICATION</scope>
</reference>
<evidence type="ECO:0000259" key="7">
    <source>
        <dbReference type="PROSITE" id="PS51754"/>
    </source>
</evidence>
<sequence>MQTSREVKQKQKQLQTRGCRALCCARRLSVSSFAEDESSINSRRVESVSTISHAMVQERLEEMIRERQENTRARREETKFIVMVAMEKCSYDPRQDFRESIEQMILANRIEEAKDLRRLLNYYVTMNSEEFRGVILEKYSRIFNYQVNLTAARQLNEKQAIIETIMNV</sequence>
<comment type="function">
    <text evidence="6">Transcriptional repressor that regulates multiple aspects of plant growth and development.</text>
</comment>
<dbReference type="RefSeq" id="XP_020554070.1">
    <property type="nucleotide sequence ID" value="XM_020698411.1"/>
</dbReference>
<proteinExistence type="predicted"/>
<dbReference type="OrthoDB" id="1928390at2759"/>
<organism evidence="8 9">
    <name type="scientific">Sesamum indicum</name>
    <name type="common">Oriental sesame</name>
    <name type="synonym">Sesamum orientale</name>
    <dbReference type="NCBI Taxonomy" id="4182"/>
    <lineage>
        <taxon>Eukaryota</taxon>
        <taxon>Viridiplantae</taxon>
        <taxon>Streptophyta</taxon>
        <taxon>Embryophyta</taxon>
        <taxon>Tracheophyta</taxon>
        <taxon>Spermatophyta</taxon>
        <taxon>Magnoliopsida</taxon>
        <taxon>eudicotyledons</taxon>
        <taxon>Gunneridae</taxon>
        <taxon>Pentapetalae</taxon>
        <taxon>asterids</taxon>
        <taxon>lamiids</taxon>
        <taxon>Lamiales</taxon>
        <taxon>Pedaliaceae</taxon>
        <taxon>Sesamum</taxon>
    </lineage>
</organism>
<keyword evidence="3 6" id="KW-0805">Transcription regulation</keyword>
<evidence type="ECO:0000313" key="8">
    <source>
        <dbReference type="Proteomes" id="UP000504604"/>
    </source>
</evidence>
<dbReference type="GO" id="GO:0005634">
    <property type="term" value="C:nucleus"/>
    <property type="evidence" value="ECO:0007669"/>
    <property type="project" value="UniProtKB-SubCell"/>
</dbReference>
<comment type="subcellular location">
    <subcellularLocation>
        <location evidence="1 6">Nucleus</location>
    </subcellularLocation>
</comment>
<dbReference type="PROSITE" id="PS51754">
    <property type="entry name" value="OVATE"/>
    <property type="match status" value="1"/>
</dbReference>
<feature type="domain" description="OVATE" evidence="7">
    <location>
        <begin position="86"/>
        <end position="145"/>
    </location>
</feature>
<keyword evidence="2 6" id="KW-0678">Repressor</keyword>
<dbReference type="PANTHER" id="PTHR33057">
    <property type="entry name" value="TRANSCRIPTION REPRESSOR OFP7-RELATED"/>
    <property type="match status" value="1"/>
</dbReference>
<dbReference type="GeneID" id="110013013"/>
<dbReference type="AlphaFoldDB" id="A0A8M8VC25"/>
<evidence type="ECO:0000313" key="9">
    <source>
        <dbReference type="RefSeq" id="XP_020554070.1"/>
    </source>
</evidence>
<name>A0A8M8VC25_SESIN</name>
<keyword evidence="5 6" id="KW-0539">Nucleus</keyword>
<dbReference type="GO" id="GO:0045892">
    <property type="term" value="P:negative regulation of DNA-templated transcription"/>
    <property type="evidence" value="ECO:0007669"/>
    <property type="project" value="UniProtKB-UniRule"/>
</dbReference>
<dbReference type="PANTHER" id="PTHR33057:SF114">
    <property type="entry name" value="TRANSCRIPTION REPRESSOR-RELATED"/>
    <property type="match status" value="1"/>
</dbReference>
<keyword evidence="8" id="KW-1185">Reference proteome</keyword>
<gene>
    <name evidence="9" type="primary">LOC110013013</name>
</gene>
<dbReference type="Pfam" id="PF04844">
    <property type="entry name" value="Ovate"/>
    <property type="match status" value="1"/>
</dbReference>